<evidence type="ECO:0000259" key="1">
    <source>
        <dbReference type="Pfam" id="PF00561"/>
    </source>
</evidence>
<evidence type="ECO:0000313" key="2">
    <source>
        <dbReference type="EMBL" id="NRN69855.1"/>
    </source>
</evidence>
<reference evidence="2 3" key="1">
    <citation type="submission" date="2020-01" db="EMBL/GenBank/DDBJ databases">
        <title>Kibdelosporangium persica a novel Actinomycetes from a hot desert in Iran.</title>
        <authorList>
            <person name="Safaei N."/>
            <person name="Zaburannyi N."/>
            <person name="Mueller R."/>
            <person name="Wink J."/>
        </authorList>
    </citation>
    <scope>NUCLEOTIDE SEQUENCE [LARGE SCALE GENOMIC DNA]</scope>
    <source>
        <strain evidence="2 3">4NS15</strain>
    </source>
</reference>
<dbReference type="EMBL" id="JAAATY010000031">
    <property type="protein sequence ID" value="NRN69855.1"/>
    <property type="molecule type" value="Genomic_DNA"/>
</dbReference>
<dbReference type="PANTHER" id="PTHR43194:SF2">
    <property type="entry name" value="PEROXISOMAL MEMBRANE PROTEIN LPX1"/>
    <property type="match status" value="1"/>
</dbReference>
<organism evidence="2 3">
    <name type="scientific">Kibdelosporangium persicum</name>
    <dbReference type="NCBI Taxonomy" id="2698649"/>
    <lineage>
        <taxon>Bacteria</taxon>
        <taxon>Bacillati</taxon>
        <taxon>Actinomycetota</taxon>
        <taxon>Actinomycetes</taxon>
        <taxon>Pseudonocardiales</taxon>
        <taxon>Pseudonocardiaceae</taxon>
        <taxon>Kibdelosporangium</taxon>
    </lineage>
</organism>
<proteinExistence type="predicted"/>
<dbReference type="Proteomes" id="UP000763557">
    <property type="component" value="Unassembled WGS sequence"/>
</dbReference>
<dbReference type="Pfam" id="PF00561">
    <property type="entry name" value="Abhydrolase_1"/>
    <property type="match status" value="1"/>
</dbReference>
<feature type="domain" description="AB hydrolase-1" evidence="1">
    <location>
        <begin position="26"/>
        <end position="262"/>
    </location>
</feature>
<dbReference type="PANTHER" id="PTHR43194">
    <property type="entry name" value="HYDROLASE ALPHA/BETA FOLD FAMILY"/>
    <property type="match status" value="1"/>
</dbReference>
<evidence type="ECO:0000313" key="3">
    <source>
        <dbReference type="Proteomes" id="UP000763557"/>
    </source>
</evidence>
<accession>A0ABX2FGK1</accession>
<dbReference type="InterPro" id="IPR050228">
    <property type="entry name" value="Carboxylesterase_BioH"/>
</dbReference>
<comment type="caution">
    <text evidence="2">The sequence shown here is derived from an EMBL/GenBank/DDBJ whole genome shotgun (WGS) entry which is preliminary data.</text>
</comment>
<dbReference type="InterPro" id="IPR000073">
    <property type="entry name" value="AB_hydrolase_1"/>
</dbReference>
<sequence>MGGMERKTVRLSRATIDYRELGQGSPVVFVHGLLVNGDLWRHVMPAVAEAGNRCIAPDWPLGGHVTPVPDADLTPPGLAGMIAEFLDTMDLSDVTLVANDTGGALVQLLLTRNPERIGRVVLTPSDCFEYFLPPLFAPLPKLAKVPGFVWLLANAARPRWVQRLPIAFGYLAKRPFPDEIADSYLAPSRRSKAIRKDVTRFLRTIHKRHTLAAAAKLGDFTKPVLLAWAREDKVFPVTLAYRLADVLPDATVVEIPDSLTFVPEDQPAVLADAIVRFVTAN</sequence>
<keyword evidence="3" id="KW-1185">Reference proteome</keyword>
<protein>
    <submittedName>
        <fullName evidence="2">Pimeloyl-ACP methyl ester carboxylesterase</fullName>
    </submittedName>
</protein>
<name>A0ABX2FGK1_9PSEU</name>
<gene>
    <name evidence="2" type="ORF">GC106_71160</name>
</gene>